<dbReference type="AlphaFoldDB" id="A0A5D8YIP9"/>
<protein>
    <submittedName>
        <fullName evidence="2">Thiamine-phosphate kinase</fullName>
    </submittedName>
</protein>
<sequence length="131" mass="13510">RLAGVASACIDVSDGLLADLGHVLRASGVGARVDVDRLPASAELLDTLDVEQRRSAQASGGDDYELCFTAQHGSAERVREIAAAADVAVTRVGVVEAGAGVLVVDGDGRKWVAGRAGYQHFGVDGSRHELS</sequence>
<proteinExistence type="predicted"/>
<feature type="non-terminal residue" evidence="2">
    <location>
        <position position="1"/>
    </location>
</feature>
<keyword evidence="3" id="KW-1185">Reference proteome</keyword>
<keyword evidence="2" id="KW-0418">Kinase</keyword>
<gene>
    <name evidence="2" type="ORF">FW784_13365</name>
</gene>
<dbReference type="PANTHER" id="PTHR30270">
    <property type="entry name" value="THIAMINE-MONOPHOSPHATE KINASE"/>
    <property type="match status" value="1"/>
</dbReference>
<organism evidence="2 3">
    <name type="scientific">Cognatilysobacter lacus</name>
    <dbReference type="NCBI Taxonomy" id="1643323"/>
    <lineage>
        <taxon>Bacteria</taxon>
        <taxon>Pseudomonadati</taxon>
        <taxon>Pseudomonadota</taxon>
        <taxon>Gammaproteobacteria</taxon>
        <taxon>Lysobacterales</taxon>
        <taxon>Lysobacteraceae</taxon>
        <taxon>Cognatilysobacter</taxon>
    </lineage>
</organism>
<dbReference type="InterPro" id="IPR006283">
    <property type="entry name" value="ThiL-like"/>
</dbReference>
<dbReference type="RefSeq" id="WP_235893683.1">
    <property type="nucleotide sequence ID" value="NZ_VTRV01000219.1"/>
</dbReference>
<reference evidence="2 3" key="1">
    <citation type="submission" date="2019-08" db="EMBL/GenBank/DDBJ databases">
        <title>Draft genome sequence of Lysobacter sp. UKS-15.</title>
        <authorList>
            <person name="Im W.-T."/>
        </authorList>
    </citation>
    <scope>NUCLEOTIDE SEQUENCE [LARGE SCALE GENOMIC DNA]</scope>
    <source>
        <strain evidence="2 3">UKS-15</strain>
    </source>
</reference>
<dbReference type="PANTHER" id="PTHR30270:SF0">
    <property type="entry name" value="THIAMINE-MONOPHOSPHATE KINASE"/>
    <property type="match status" value="1"/>
</dbReference>
<feature type="domain" description="PurM-like C-terminal" evidence="1">
    <location>
        <begin position="5"/>
        <end position="100"/>
    </location>
</feature>
<dbReference type="Pfam" id="PF02769">
    <property type="entry name" value="AIRS_C"/>
    <property type="match status" value="1"/>
</dbReference>
<dbReference type="Proteomes" id="UP000323164">
    <property type="component" value="Unassembled WGS sequence"/>
</dbReference>
<dbReference type="InterPro" id="IPR036676">
    <property type="entry name" value="PurM-like_C_sf"/>
</dbReference>
<dbReference type="EMBL" id="VTRV01000219">
    <property type="protein sequence ID" value="TZF82391.1"/>
    <property type="molecule type" value="Genomic_DNA"/>
</dbReference>
<dbReference type="Gene3D" id="3.90.650.10">
    <property type="entry name" value="PurM-like C-terminal domain"/>
    <property type="match status" value="1"/>
</dbReference>
<dbReference type="InterPro" id="IPR010918">
    <property type="entry name" value="PurM-like_C_dom"/>
</dbReference>
<dbReference type="GO" id="GO:0009030">
    <property type="term" value="F:thiamine-phosphate kinase activity"/>
    <property type="evidence" value="ECO:0007669"/>
    <property type="project" value="InterPro"/>
</dbReference>
<dbReference type="SUPFAM" id="SSF56042">
    <property type="entry name" value="PurM C-terminal domain-like"/>
    <property type="match status" value="1"/>
</dbReference>
<keyword evidence="2" id="KW-0808">Transferase</keyword>
<evidence type="ECO:0000313" key="2">
    <source>
        <dbReference type="EMBL" id="TZF82391.1"/>
    </source>
</evidence>
<evidence type="ECO:0000259" key="1">
    <source>
        <dbReference type="Pfam" id="PF02769"/>
    </source>
</evidence>
<dbReference type="GO" id="GO:0009228">
    <property type="term" value="P:thiamine biosynthetic process"/>
    <property type="evidence" value="ECO:0007669"/>
    <property type="project" value="InterPro"/>
</dbReference>
<accession>A0A5D8YIP9</accession>
<evidence type="ECO:0000313" key="3">
    <source>
        <dbReference type="Proteomes" id="UP000323164"/>
    </source>
</evidence>
<name>A0A5D8YIP9_9GAMM</name>
<comment type="caution">
    <text evidence="2">The sequence shown here is derived from an EMBL/GenBank/DDBJ whole genome shotgun (WGS) entry which is preliminary data.</text>
</comment>